<evidence type="ECO:0000313" key="3">
    <source>
        <dbReference type="Proteomes" id="UP001163550"/>
    </source>
</evidence>
<organism evidence="2 3">
    <name type="scientific">Acetobacterium wieringae</name>
    <dbReference type="NCBI Taxonomy" id="52694"/>
    <lineage>
        <taxon>Bacteria</taxon>
        <taxon>Bacillati</taxon>
        <taxon>Bacillota</taxon>
        <taxon>Clostridia</taxon>
        <taxon>Eubacteriales</taxon>
        <taxon>Eubacteriaceae</taxon>
        <taxon>Acetobacterium</taxon>
    </lineage>
</organism>
<protein>
    <submittedName>
        <fullName evidence="2">Uncharacterized protein</fullName>
    </submittedName>
</protein>
<dbReference type="RefSeq" id="WP_228879331.1">
    <property type="nucleotide sequence ID" value="NZ_CABIIK010000010.1"/>
</dbReference>
<gene>
    <name evidence="2" type="ORF">LNN31_02400</name>
</gene>
<proteinExistence type="predicted"/>
<keyword evidence="3" id="KW-1185">Reference proteome</keyword>
<name>A0ABY6HI98_9FIRM</name>
<evidence type="ECO:0000313" key="2">
    <source>
        <dbReference type="EMBL" id="UYO63316.1"/>
    </source>
</evidence>
<feature type="region of interest" description="Disordered" evidence="1">
    <location>
        <begin position="55"/>
        <end position="78"/>
    </location>
</feature>
<reference evidence="2" key="1">
    <citation type="submission" date="2021-11" db="EMBL/GenBank/DDBJ databases">
        <title>Isoprene-degrading acetogen.</title>
        <authorList>
            <person name="Yang Y."/>
            <person name="Jin H."/>
            <person name="Yan J."/>
        </authorList>
    </citation>
    <scope>NUCLEOTIDE SEQUENCE</scope>
    <source>
        <strain evidence="2">Berkeley</strain>
    </source>
</reference>
<accession>A0ABY6HI98</accession>
<evidence type="ECO:0000256" key="1">
    <source>
        <dbReference type="SAM" id="MobiDB-lite"/>
    </source>
</evidence>
<dbReference type="Proteomes" id="UP001163550">
    <property type="component" value="Chromosome"/>
</dbReference>
<dbReference type="EMBL" id="CP087994">
    <property type="protein sequence ID" value="UYO63316.1"/>
    <property type="molecule type" value="Genomic_DNA"/>
</dbReference>
<sequence>MKEKLNINEMIKSADETFGVVKTKTCFTKEESGENPKQMRYRDCRKASVGNSFFIDRDDPTQSGSDHNRSTAILELLS</sequence>